<dbReference type="RefSeq" id="WP_084541860.1">
    <property type="nucleotide sequence ID" value="NZ_BJXU01000046.1"/>
</dbReference>
<dbReference type="InterPro" id="IPR003500">
    <property type="entry name" value="RpiB_LacA_LacB"/>
</dbReference>
<protein>
    <submittedName>
        <fullName evidence="4">Ribose-5-phosphate isomerase</fullName>
    </submittedName>
</protein>
<keyword evidence="6" id="KW-1185">Reference proteome</keyword>
<dbReference type="EMBL" id="BJXU01000046">
    <property type="protein sequence ID" value="GEN23517.1"/>
    <property type="molecule type" value="Genomic_DNA"/>
</dbReference>
<organism evidence="4 5">
    <name type="scientific">Halomonas cupida</name>
    <dbReference type="NCBI Taxonomy" id="44933"/>
    <lineage>
        <taxon>Bacteria</taxon>
        <taxon>Pseudomonadati</taxon>
        <taxon>Pseudomonadota</taxon>
        <taxon>Gammaproteobacteria</taxon>
        <taxon>Oceanospirillales</taxon>
        <taxon>Halomonadaceae</taxon>
        <taxon>Halomonas</taxon>
    </lineage>
</organism>
<dbReference type="NCBIfam" id="NF004051">
    <property type="entry name" value="PRK05571.1"/>
    <property type="match status" value="1"/>
</dbReference>
<evidence type="ECO:0000256" key="2">
    <source>
        <dbReference type="ARBA" id="ARBA00023235"/>
    </source>
</evidence>
<dbReference type="EMBL" id="FRCA01000004">
    <property type="protein sequence ID" value="SHM02316.1"/>
    <property type="molecule type" value="Genomic_DNA"/>
</dbReference>
<evidence type="ECO:0000313" key="3">
    <source>
        <dbReference type="EMBL" id="GEN23517.1"/>
    </source>
</evidence>
<proteinExistence type="inferred from homology"/>
<evidence type="ECO:0000313" key="4">
    <source>
        <dbReference type="EMBL" id="SHM02316.1"/>
    </source>
</evidence>
<evidence type="ECO:0000256" key="1">
    <source>
        <dbReference type="ARBA" id="ARBA00008754"/>
    </source>
</evidence>
<dbReference type="NCBIfam" id="TIGR00689">
    <property type="entry name" value="rpiB_lacA_lacB"/>
    <property type="match status" value="1"/>
</dbReference>
<dbReference type="PANTHER" id="PTHR43732:SF1">
    <property type="entry name" value="RIBOSE 5-PHOSPHATE ISOMERASE"/>
    <property type="match status" value="1"/>
</dbReference>
<keyword evidence="2 4" id="KW-0413">Isomerase</keyword>
<dbReference type="AlphaFoldDB" id="A0A1M7FE90"/>
<accession>A0A1M7FE90</accession>
<reference evidence="4 5" key="1">
    <citation type="submission" date="2016-11" db="EMBL/GenBank/DDBJ databases">
        <authorList>
            <person name="Jaros S."/>
            <person name="Januszkiewicz K."/>
            <person name="Wedrychowicz H."/>
        </authorList>
    </citation>
    <scope>NUCLEOTIDE SEQUENCE [LARGE SCALE GENOMIC DNA]</scope>
    <source>
        <strain evidence="4 5">DSM 4740</strain>
    </source>
</reference>
<dbReference type="PANTHER" id="PTHR43732">
    <property type="entry name" value="RIBOSE 5-PHOSPHATE ISOMERASE-RELATED"/>
    <property type="match status" value="1"/>
</dbReference>
<evidence type="ECO:0000313" key="6">
    <source>
        <dbReference type="Proteomes" id="UP000321726"/>
    </source>
</evidence>
<dbReference type="GO" id="GO:0005975">
    <property type="term" value="P:carbohydrate metabolic process"/>
    <property type="evidence" value="ECO:0007669"/>
    <property type="project" value="InterPro"/>
</dbReference>
<dbReference type="Proteomes" id="UP000321726">
    <property type="component" value="Unassembled WGS sequence"/>
</dbReference>
<gene>
    <name evidence="3" type="ORF">HCU01_14660</name>
    <name evidence="4" type="ORF">SAMN05660971_02049</name>
</gene>
<dbReference type="STRING" id="44933.SAMN05660971_02049"/>
<dbReference type="OrthoDB" id="1778624at2"/>
<dbReference type="SUPFAM" id="SSF89623">
    <property type="entry name" value="Ribose/Galactose isomerase RpiB/AlsB"/>
    <property type="match status" value="1"/>
</dbReference>
<name>A0A1M7FE90_9GAMM</name>
<reference evidence="3 6" key="2">
    <citation type="submission" date="2019-07" db="EMBL/GenBank/DDBJ databases">
        <title>Whole genome shotgun sequence of Halomonas cupida NBRC 102219.</title>
        <authorList>
            <person name="Hosoyama A."/>
            <person name="Uohara A."/>
            <person name="Ohji S."/>
            <person name="Ichikawa N."/>
        </authorList>
    </citation>
    <scope>NUCLEOTIDE SEQUENCE [LARGE SCALE GENOMIC DNA]</scope>
    <source>
        <strain evidence="3 6">NBRC 102219</strain>
    </source>
</reference>
<dbReference type="PIRSF" id="PIRSF005384">
    <property type="entry name" value="RpiB_LacA_B"/>
    <property type="match status" value="1"/>
</dbReference>
<dbReference type="Pfam" id="PF02502">
    <property type="entry name" value="LacAB_rpiB"/>
    <property type="match status" value="1"/>
</dbReference>
<dbReference type="InterPro" id="IPR051812">
    <property type="entry name" value="SPI_LacAB/RpiB"/>
</dbReference>
<dbReference type="Proteomes" id="UP000184123">
    <property type="component" value="Unassembled WGS sequence"/>
</dbReference>
<evidence type="ECO:0000313" key="5">
    <source>
        <dbReference type="Proteomes" id="UP000184123"/>
    </source>
</evidence>
<dbReference type="InterPro" id="IPR036569">
    <property type="entry name" value="RpiB_LacA_LacB_sf"/>
</dbReference>
<sequence length="167" mass="17393">MSDATSCLRVAIGGDEAAYDLKEILIAHVRELGHTVEDFGTFNAEPILYPDVAVDVAQAIKAGRFDRGVLVCGTGIGVAISANKVPGIRAAQAHDTYSAGKARTSNDAQIVTIGARVVGSELAKEIVATFLSKDFPGGASAEKVARIGEYESQLTGTRSADKGEQQA</sequence>
<dbReference type="GO" id="GO:0016861">
    <property type="term" value="F:intramolecular oxidoreductase activity, interconverting aldoses and ketoses"/>
    <property type="evidence" value="ECO:0007669"/>
    <property type="project" value="UniProtKB-ARBA"/>
</dbReference>
<comment type="similarity">
    <text evidence="1">Belongs to the LacAB/RpiB family.</text>
</comment>
<dbReference type="Gene3D" id="3.40.1400.10">
    <property type="entry name" value="Sugar-phosphate isomerase, RpiB/LacA/LacB"/>
    <property type="match status" value="1"/>
</dbReference>